<dbReference type="InterPro" id="IPR001128">
    <property type="entry name" value="Cyt_P450"/>
</dbReference>
<evidence type="ECO:0000256" key="5">
    <source>
        <dbReference type="RuleBase" id="RU000461"/>
    </source>
</evidence>
<keyword evidence="3 4" id="KW-0408">Iron</keyword>
<dbReference type="Proteomes" id="UP001153069">
    <property type="component" value="Unassembled WGS sequence"/>
</dbReference>
<comment type="similarity">
    <text evidence="1 5">Belongs to the cytochrome P450 family.</text>
</comment>
<reference evidence="6" key="1">
    <citation type="submission" date="2020-06" db="EMBL/GenBank/DDBJ databases">
        <authorList>
            <consortium name="Plant Systems Biology data submission"/>
        </authorList>
    </citation>
    <scope>NUCLEOTIDE SEQUENCE</scope>
    <source>
        <strain evidence="6">D6</strain>
    </source>
</reference>
<evidence type="ECO:0000313" key="7">
    <source>
        <dbReference type="Proteomes" id="UP001153069"/>
    </source>
</evidence>
<dbReference type="PROSITE" id="PS00086">
    <property type="entry name" value="CYTOCHROME_P450"/>
    <property type="match status" value="1"/>
</dbReference>
<dbReference type="InterPro" id="IPR050196">
    <property type="entry name" value="Cytochrome_P450_Monoox"/>
</dbReference>
<sequence length="545" mass="61678">MVWFWLGVLALCFALYKLLRLIPQYLTWRWMQKNIPGPECGFLLGQLAVIRREPFMAPHKKWWKEVGPDAPVIRYSQALGSNSLLILDKEIIKEILTAPATKNDCRFKKPIFALPNIIGYGLVTLEGEEWAKHRRIIQPAFSVSFLKEALSISVPPKVQTFIQYWLEAGEGQEIDLASHLSALTLDVIGDAGFSYDTNGLKDIKAWSMAVQKSRQAGDNNDTSLESPELTDPLITSFMAFLKPNLLRVVLFITNTSFLDKFINPETIRIRSAMDNTVEGIMQNAKKLNQQEMDNASSSPNKSSSKSLLQLLLNASDPEASSHGRNVLSDRELKDELKTFLLAGHETTSTWCYWAFYAMAKHPDVQEKVFQDVMKNLKDPNSHDDPVTLEEAKNMEYLSALLNEVLRLYPPVGMMVRRNSYEEKMAGYQIPKGTNLVLSVHLLHRNPKYWPEPEAFKPERWLENGEAGSGGMDTKNFTFLPFGAGGHNCVGYKFATYEAKMIVAQMVRALRVEIAPSQRDVEHTFTNIVTMKAKPGLKIVFKARQT</sequence>
<dbReference type="SUPFAM" id="SSF48264">
    <property type="entry name" value="Cytochrome P450"/>
    <property type="match status" value="1"/>
</dbReference>
<feature type="binding site" description="axial binding residue" evidence="4">
    <location>
        <position position="488"/>
    </location>
    <ligand>
        <name>heme</name>
        <dbReference type="ChEBI" id="CHEBI:30413"/>
    </ligand>
    <ligandPart>
        <name>Fe</name>
        <dbReference type="ChEBI" id="CHEBI:18248"/>
    </ligandPart>
</feature>
<proteinExistence type="inferred from homology"/>
<keyword evidence="5" id="KW-0503">Monooxygenase</keyword>
<dbReference type="PRINTS" id="PR00465">
    <property type="entry name" value="EP450IV"/>
</dbReference>
<dbReference type="GO" id="GO:0004497">
    <property type="term" value="F:monooxygenase activity"/>
    <property type="evidence" value="ECO:0007669"/>
    <property type="project" value="UniProtKB-KW"/>
</dbReference>
<keyword evidence="2 4" id="KW-0479">Metal-binding</keyword>
<comment type="caution">
    <text evidence="6">The sequence shown here is derived from an EMBL/GenBank/DDBJ whole genome shotgun (WGS) entry which is preliminary data.</text>
</comment>
<dbReference type="PANTHER" id="PTHR24291">
    <property type="entry name" value="CYTOCHROME P450 FAMILY 4"/>
    <property type="match status" value="1"/>
</dbReference>
<keyword evidence="7" id="KW-1185">Reference proteome</keyword>
<evidence type="ECO:0000256" key="3">
    <source>
        <dbReference type="ARBA" id="ARBA00023004"/>
    </source>
</evidence>
<evidence type="ECO:0000256" key="2">
    <source>
        <dbReference type="ARBA" id="ARBA00022723"/>
    </source>
</evidence>
<dbReference type="PRINTS" id="PR00385">
    <property type="entry name" value="P450"/>
</dbReference>
<dbReference type="EMBL" id="CAICTM010000012">
    <property type="protein sequence ID" value="CAB9496959.1"/>
    <property type="molecule type" value="Genomic_DNA"/>
</dbReference>
<dbReference type="GO" id="GO:0005506">
    <property type="term" value="F:iron ion binding"/>
    <property type="evidence" value="ECO:0007669"/>
    <property type="project" value="InterPro"/>
</dbReference>
<dbReference type="InterPro" id="IPR036396">
    <property type="entry name" value="Cyt_P450_sf"/>
</dbReference>
<name>A0A9N8D6E0_9STRA</name>
<dbReference type="GO" id="GO:0020037">
    <property type="term" value="F:heme binding"/>
    <property type="evidence" value="ECO:0007669"/>
    <property type="project" value="InterPro"/>
</dbReference>
<comment type="cofactor">
    <cofactor evidence="4">
        <name>heme</name>
        <dbReference type="ChEBI" id="CHEBI:30413"/>
    </cofactor>
</comment>
<dbReference type="Gene3D" id="1.10.630.10">
    <property type="entry name" value="Cytochrome P450"/>
    <property type="match status" value="1"/>
</dbReference>
<dbReference type="AlphaFoldDB" id="A0A9N8D6E0"/>
<organism evidence="6 7">
    <name type="scientific">Seminavis robusta</name>
    <dbReference type="NCBI Taxonomy" id="568900"/>
    <lineage>
        <taxon>Eukaryota</taxon>
        <taxon>Sar</taxon>
        <taxon>Stramenopiles</taxon>
        <taxon>Ochrophyta</taxon>
        <taxon>Bacillariophyta</taxon>
        <taxon>Bacillariophyceae</taxon>
        <taxon>Bacillariophycidae</taxon>
        <taxon>Naviculales</taxon>
        <taxon>Naviculaceae</taxon>
        <taxon>Seminavis</taxon>
    </lineage>
</organism>
<accession>A0A9N8D6E0</accession>
<dbReference type="InterPro" id="IPR002403">
    <property type="entry name" value="Cyt_P450_E_grp-IV"/>
</dbReference>
<dbReference type="PANTHER" id="PTHR24291:SF175">
    <property type="entry name" value="CYTOCHROME P450"/>
    <property type="match status" value="1"/>
</dbReference>
<keyword evidence="5" id="KW-0560">Oxidoreductase</keyword>
<protein>
    <submittedName>
        <fullName evidence="6">Psoralen synthase</fullName>
    </submittedName>
</protein>
<evidence type="ECO:0000313" key="6">
    <source>
        <dbReference type="EMBL" id="CAB9496959.1"/>
    </source>
</evidence>
<dbReference type="GO" id="GO:0016705">
    <property type="term" value="F:oxidoreductase activity, acting on paired donors, with incorporation or reduction of molecular oxygen"/>
    <property type="evidence" value="ECO:0007669"/>
    <property type="project" value="InterPro"/>
</dbReference>
<keyword evidence="4 5" id="KW-0349">Heme</keyword>
<dbReference type="OrthoDB" id="275278at2759"/>
<evidence type="ECO:0000256" key="4">
    <source>
        <dbReference type="PIRSR" id="PIRSR602403-1"/>
    </source>
</evidence>
<dbReference type="InterPro" id="IPR017972">
    <property type="entry name" value="Cyt_P450_CS"/>
</dbReference>
<evidence type="ECO:0000256" key="1">
    <source>
        <dbReference type="ARBA" id="ARBA00010617"/>
    </source>
</evidence>
<gene>
    <name evidence="6" type="ORF">SEMRO_12_G009190.1</name>
</gene>
<dbReference type="Pfam" id="PF00067">
    <property type="entry name" value="p450"/>
    <property type="match status" value="1"/>
</dbReference>